<evidence type="ECO:0000313" key="4">
    <source>
        <dbReference type="Proteomes" id="UP000434925"/>
    </source>
</evidence>
<dbReference type="PATRIC" id="fig|163011.3.peg.5543"/>
<keyword evidence="3" id="KW-1185">Reference proteome</keyword>
<dbReference type="EMBL" id="VZPO01000009">
    <property type="protein sequence ID" value="KAB0501399.1"/>
    <property type="molecule type" value="Genomic_DNA"/>
</dbReference>
<organism evidence="2 3">
    <name type="scientific">Pseudomonas lini</name>
    <dbReference type="NCBI Taxonomy" id="163011"/>
    <lineage>
        <taxon>Bacteria</taxon>
        <taxon>Pseudomonadati</taxon>
        <taxon>Pseudomonadota</taxon>
        <taxon>Gammaproteobacteria</taxon>
        <taxon>Pseudomonadales</taxon>
        <taxon>Pseudomonadaceae</taxon>
        <taxon>Pseudomonas</taxon>
    </lineage>
</organism>
<dbReference type="InterPro" id="IPR027417">
    <property type="entry name" value="P-loop_NTPase"/>
</dbReference>
<dbReference type="PANTHER" id="PTHR37816">
    <property type="entry name" value="YALI0E33011P"/>
    <property type="match status" value="1"/>
</dbReference>
<dbReference type="GO" id="GO:0016301">
    <property type="term" value="F:kinase activity"/>
    <property type="evidence" value="ECO:0007669"/>
    <property type="project" value="UniProtKB-KW"/>
</dbReference>
<keyword evidence="2" id="KW-0808">Transferase</keyword>
<reference evidence="1 4" key="3">
    <citation type="submission" date="2019-09" db="EMBL/GenBank/DDBJ databases">
        <title>Draft genome sequences of 48 bacterial type strains from the CCUG.</title>
        <authorList>
            <person name="Tunovic T."/>
            <person name="Pineiro-Iglesias B."/>
            <person name="Unosson C."/>
            <person name="Inganas E."/>
            <person name="Ohlen M."/>
            <person name="Cardew S."/>
            <person name="Jensie-Markopoulos S."/>
            <person name="Salva-Serra F."/>
            <person name="Jaen-Luchoro D."/>
            <person name="Karlsson R."/>
            <person name="Svensson-Stadler L."/>
            <person name="Chun J."/>
            <person name="Moore E."/>
        </authorList>
    </citation>
    <scope>NUCLEOTIDE SEQUENCE [LARGE SCALE GENOMIC DNA]</scope>
    <source>
        <strain evidence="1 4">CCUG 51522</strain>
    </source>
</reference>
<keyword evidence="2" id="KW-0418">Kinase</keyword>
<evidence type="ECO:0000313" key="2">
    <source>
        <dbReference type="EMBL" id="SDR81354.1"/>
    </source>
</evidence>
<dbReference type="SUPFAM" id="SSF52540">
    <property type="entry name" value="P-loop containing nucleoside triphosphate hydrolases"/>
    <property type="match status" value="1"/>
</dbReference>
<dbReference type="AlphaFoldDB" id="A0A0J6H856"/>
<proteinExistence type="predicted"/>
<reference evidence="3" key="2">
    <citation type="submission" date="2016-10" db="EMBL/GenBank/DDBJ databases">
        <authorList>
            <person name="Varghese N."/>
            <person name="Submissions S."/>
        </authorList>
    </citation>
    <scope>NUCLEOTIDE SEQUENCE [LARGE SCALE GENOMIC DNA]</scope>
    <source>
        <strain evidence="3">BS3782</strain>
    </source>
</reference>
<dbReference type="Gene3D" id="3.40.50.300">
    <property type="entry name" value="P-loop containing nucleotide triphosphate hydrolases"/>
    <property type="match status" value="1"/>
</dbReference>
<evidence type="ECO:0000313" key="3">
    <source>
        <dbReference type="Proteomes" id="UP000182814"/>
    </source>
</evidence>
<reference evidence="2" key="1">
    <citation type="submission" date="2016-10" db="EMBL/GenBank/DDBJ databases">
        <authorList>
            <person name="de Groot N.N."/>
        </authorList>
    </citation>
    <scope>NUCLEOTIDE SEQUENCE [LARGE SCALE GENOMIC DNA]</scope>
    <source>
        <strain evidence="2">BS3782</strain>
    </source>
</reference>
<dbReference type="EMBL" id="LT629746">
    <property type="protein sequence ID" value="SDR81354.1"/>
    <property type="molecule type" value="Genomic_DNA"/>
</dbReference>
<protein>
    <submittedName>
        <fullName evidence="2">Adenylate kinase</fullName>
    </submittedName>
</protein>
<sequence>MSNYYLHTINLTRTLIIGNSGSGKSWLAKRLAEHLQVPWIDLDLTHWISDEHSIARPRAEALGMARVAASEERWVIEGVYDWMVSELVEQATALIWLCLEDEDCVNNIRLRESKRDDNDELLIALLEWAGSYRTREGSSGFVAHQRLFEGFSASKLQLMNRAEVTAFVSTMEQTD</sequence>
<dbReference type="InterPro" id="IPR052922">
    <property type="entry name" value="Cytidylate_Kinase-2"/>
</dbReference>
<dbReference type="Proteomes" id="UP000434925">
    <property type="component" value="Unassembled WGS sequence"/>
</dbReference>
<gene>
    <name evidence="1" type="ORF">F7R14_21435</name>
    <name evidence="2" type="ORF">SAMN04490191_0006</name>
</gene>
<evidence type="ECO:0000313" key="1">
    <source>
        <dbReference type="EMBL" id="KAB0501399.1"/>
    </source>
</evidence>
<dbReference type="PANTHER" id="PTHR37816:SF2">
    <property type="entry name" value="DNA TOPOLOGY MODULATION PROTEIN FLAR-RELATED PROTEIN"/>
    <property type="match status" value="1"/>
</dbReference>
<accession>A0A0J6H856</accession>
<dbReference type="RefSeq" id="WP_038979070.1">
    <property type="nucleotide sequence ID" value="NZ_JABTYG010000017.1"/>
</dbReference>
<dbReference type="Proteomes" id="UP000182814">
    <property type="component" value="Chromosome I"/>
</dbReference>
<name>A0A0J6H856_9PSED</name>